<gene>
    <name evidence="2" type="ORF">E6C48_18290</name>
</gene>
<accession>A0ABY2Q2Q7</accession>
<feature type="domain" description="NADPH-dependent FMN reductase-like" evidence="1">
    <location>
        <begin position="11"/>
        <end position="143"/>
    </location>
</feature>
<dbReference type="InterPro" id="IPR005025">
    <property type="entry name" value="FMN_Rdtase-like_dom"/>
</dbReference>
<keyword evidence="3" id="KW-1185">Reference proteome</keyword>
<evidence type="ECO:0000313" key="3">
    <source>
        <dbReference type="Proteomes" id="UP000306441"/>
    </source>
</evidence>
<dbReference type="RefSeq" id="WP_136359625.1">
    <property type="nucleotide sequence ID" value="NZ_SSNY01000012.1"/>
</dbReference>
<dbReference type="InterPro" id="IPR029039">
    <property type="entry name" value="Flavoprotein-like_sf"/>
</dbReference>
<dbReference type="Gene3D" id="3.40.50.360">
    <property type="match status" value="1"/>
</dbReference>
<sequence length="182" mass="18889">MNMLSGRPTVVLAICGSLRRQSSNLAALQAASLLAPERMRITIFDGLPALPYFNPDLDGDDPPAPVRSFRNAVGQADALLICSPEYARGVAGVTKNALDWLVGSLEFPGKPVAVINASQRATHADAALRLTLETMSAKLVEEASITLPLLGRSLDAAGIAADPDIGPLLRRALGALAAAAPA</sequence>
<dbReference type="Proteomes" id="UP000306441">
    <property type="component" value="Unassembled WGS sequence"/>
</dbReference>
<evidence type="ECO:0000313" key="2">
    <source>
        <dbReference type="EMBL" id="THF55200.1"/>
    </source>
</evidence>
<proteinExistence type="predicted"/>
<comment type="caution">
    <text evidence="2">The sequence shown here is derived from an EMBL/GenBank/DDBJ whole genome shotgun (WGS) entry which is preliminary data.</text>
</comment>
<name>A0ABY2Q2Q7_9HYPH</name>
<protein>
    <submittedName>
        <fullName evidence="2">NAD(P)H-dependent oxidoreductase</fullName>
    </submittedName>
</protein>
<reference evidence="2 3" key="1">
    <citation type="submission" date="2019-04" db="EMBL/GenBank/DDBJ databases">
        <title>Mesorhizobium composti sp. nov., isolated from compost.</title>
        <authorList>
            <person name="Lin S.-Y."/>
            <person name="Hameed A."/>
            <person name="Hsieh Y.-T."/>
            <person name="Young C.-C."/>
        </authorList>
    </citation>
    <scope>NUCLEOTIDE SEQUENCE [LARGE SCALE GENOMIC DNA]</scope>
    <source>
        <strain evidence="2 3">CC-YTH430</strain>
    </source>
</reference>
<dbReference type="InterPro" id="IPR050712">
    <property type="entry name" value="NAD(P)H-dep_reductase"/>
</dbReference>
<dbReference type="EMBL" id="SSNY01000012">
    <property type="protein sequence ID" value="THF55200.1"/>
    <property type="molecule type" value="Genomic_DNA"/>
</dbReference>
<evidence type="ECO:0000259" key="1">
    <source>
        <dbReference type="Pfam" id="PF03358"/>
    </source>
</evidence>
<dbReference type="PANTHER" id="PTHR30543:SF21">
    <property type="entry name" value="NAD(P)H-DEPENDENT FMN REDUCTASE LOT6"/>
    <property type="match status" value="1"/>
</dbReference>
<organism evidence="2 3">
    <name type="scientific">Ollibium composti</name>
    <dbReference type="NCBI Taxonomy" id="2675109"/>
    <lineage>
        <taxon>Bacteria</taxon>
        <taxon>Pseudomonadati</taxon>
        <taxon>Pseudomonadota</taxon>
        <taxon>Alphaproteobacteria</taxon>
        <taxon>Hyphomicrobiales</taxon>
        <taxon>Phyllobacteriaceae</taxon>
        <taxon>Ollibium</taxon>
    </lineage>
</organism>
<dbReference type="Pfam" id="PF03358">
    <property type="entry name" value="FMN_red"/>
    <property type="match status" value="1"/>
</dbReference>
<dbReference type="SUPFAM" id="SSF52218">
    <property type="entry name" value="Flavoproteins"/>
    <property type="match status" value="1"/>
</dbReference>
<dbReference type="PANTHER" id="PTHR30543">
    <property type="entry name" value="CHROMATE REDUCTASE"/>
    <property type="match status" value="1"/>
</dbReference>